<comment type="similarity">
    <text evidence="10 12">Belongs to the ApbE family.</text>
</comment>
<feature type="signal peptide" evidence="12">
    <location>
        <begin position="1"/>
        <end position="18"/>
    </location>
</feature>
<keyword evidence="12" id="KW-0732">Signal</keyword>
<keyword evidence="7 10" id="KW-0460">Magnesium</keyword>
<accession>A0A930B5S0</accession>
<keyword evidence="12" id="KW-0449">Lipoprotein</keyword>
<dbReference type="EC" id="2.7.1.180" evidence="1 10"/>
<keyword evidence="3 10" id="KW-0285">Flavoprotein</keyword>
<evidence type="ECO:0000313" key="14">
    <source>
        <dbReference type="Proteomes" id="UP000757890"/>
    </source>
</evidence>
<feature type="chain" id="PRO_5039745281" description="FAD:protein FMN transferase" evidence="12">
    <location>
        <begin position="19"/>
        <end position="334"/>
    </location>
</feature>
<dbReference type="PROSITE" id="PS51257">
    <property type="entry name" value="PROKAR_LIPOPROTEIN"/>
    <property type="match status" value="1"/>
</dbReference>
<dbReference type="GO" id="GO:0016740">
    <property type="term" value="F:transferase activity"/>
    <property type="evidence" value="ECO:0007669"/>
    <property type="project" value="UniProtKB-UniRule"/>
</dbReference>
<dbReference type="SUPFAM" id="SSF143631">
    <property type="entry name" value="ApbE-like"/>
    <property type="match status" value="1"/>
</dbReference>
<dbReference type="PIRSF" id="PIRSF006268">
    <property type="entry name" value="ApbE"/>
    <property type="match status" value="1"/>
</dbReference>
<dbReference type="GO" id="GO:0046872">
    <property type="term" value="F:metal ion binding"/>
    <property type="evidence" value="ECO:0007669"/>
    <property type="project" value="UniProtKB-UniRule"/>
</dbReference>
<keyword evidence="12" id="KW-1003">Cell membrane</keyword>
<name>A0A930B5S0_9FIRM</name>
<dbReference type="PANTHER" id="PTHR30040:SF2">
    <property type="entry name" value="FAD:PROTEIN FMN TRANSFERASE"/>
    <property type="match status" value="1"/>
</dbReference>
<dbReference type="Proteomes" id="UP000757890">
    <property type="component" value="Unassembled WGS sequence"/>
</dbReference>
<keyword evidence="12" id="KW-0472">Membrane</keyword>
<feature type="binding site" evidence="11">
    <location>
        <position position="165"/>
    </location>
    <ligand>
        <name>Mg(2+)</name>
        <dbReference type="ChEBI" id="CHEBI:18420"/>
    </ligand>
</feature>
<evidence type="ECO:0000256" key="1">
    <source>
        <dbReference type="ARBA" id="ARBA00011955"/>
    </source>
</evidence>
<reference evidence="13" key="1">
    <citation type="submission" date="2020-04" db="EMBL/GenBank/DDBJ databases">
        <title>Deep metagenomics examines the oral microbiome during advanced dental caries in children, revealing novel taxa and co-occurrences with host molecules.</title>
        <authorList>
            <person name="Baker J.L."/>
            <person name="Morton J.T."/>
            <person name="Dinis M."/>
            <person name="Alvarez R."/>
            <person name="Tran N.C."/>
            <person name="Knight R."/>
            <person name="Edlund A."/>
        </authorList>
    </citation>
    <scope>NUCLEOTIDE SEQUENCE</scope>
    <source>
        <strain evidence="13">JCVI_32_bin.14</strain>
    </source>
</reference>
<keyword evidence="12" id="KW-0997">Cell inner membrane</keyword>
<dbReference type="EMBL" id="JABZMK010000024">
    <property type="protein sequence ID" value="MBF1129439.1"/>
    <property type="molecule type" value="Genomic_DNA"/>
</dbReference>
<keyword evidence="5 10" id="KW-0479">Metal-binding</keyword>
<evidence type="ECO:0000256" key="6">
    <source>
        <dbReference type="ARBA" id="ARBA00022827"/>
    </source>
</evidence>
<dbReference type="PANTHER" id="PTHR30040">
    <property type="entry name" value="THIAMINE BIOSYNTHESIS LIPOPROTEIN APBE"/>
    <property type="match status" value="1"/>
</dbReference>
<comment type="function">
    <text evidence="12">Flavin transferase that catalyzes the transfer of the FMN moiety of FAD and its covalent binding to the hydroxyl group of a threonine residue in a target flavoprotein.</text>
</comment>
<evidence type="ECO:0000256" key="12">
    <source>
        <dbReference type="RuleBase" id="RU363002"/>
    </source>
</evidence>
<evidence type="ECO:0000256" key="5">
    <source>
        <dbReference type="ARBA" id="ARBA00022723"/>
    </source>
</evidence>
<dbReference type="InterPro" id="IPR024932">
    <property type="entry name" value="ApbE"/>
</dbReference>
<comment type="catalytic activity">
    <reaction evidence="9 10 12">
        <text>L-threonyl-[protein] + FAD = FMN-L-threonyl-[protein] + AMP + H(+)</text>
        <dbReference type="Rhea" id="RHEA:36847"/>
        <dbReference type="Rhea" id="RHEA-COMP:11060"/>
        <dbReference type="Rhea" id="RHEA-COMP:11061"/>
        <dbReference type="ChEBI" id="CHEBI:15378"/>
        <dbReference type="ChEBI" id="CHEBI:30013"/>
        <dbReference type="ChEBI" id="CHEBI:57692"/>
        <dbReference type="ChEBI" id="CHEBI:74257"/>
        <dbReference type="ChEBI" id="CHEBI:456215"/>
        <dbReference type="EC" id="2.7.1.180"/>
    </reaction>
</comment>
<protein>
    <recommendedName>
        <fullName evidence="2 10">FAD:protein FMN transferase</fullName>
        <ecNumber evidence="1 10">2.7.1.180</ecNumber>
    </recommendedName>
    <alternativeName>
        <fullName evidence="8 10">Flavin transferase</fullName>
    </alternativeName>
</protein>
<evidence type="ECO:0000313" key="13">
    <source>
        <dbReference type="EMBL" id="MBF1129439.1"/>
    </source>
</evidence>
<evidence type="ECO:0000256" key="7">
    <source>
        <dbReference type="ARBA" id="ARBA00022842"/>
    </source>
</evidence>
<evidence type="ECO:0000256" key="10">
    <source>
        <dbReference type="PIRNR" id="PIRNR006268"/>
    </source>
</evidence>
<dbReference type="Gene3D" id="3.10.520.10">
    <property type="entry name" value="ApbE-like domains"/>
    <property type="match status" value="1"/>
</dbReference>
<feature type="binding site" evidence="11">
    <location>
        <position position="278"/>
    </location>
    <ligand>
        <name>Mg(2+)</name>
        <dbReference type="ChEBI" id="CHEBI:18420"/>
    </ligand>
</feature>
<evidence type="ECO:0000256" key="9">
    <source>
        <dbReference type="ARBA" id="ARBA00048540"/>
    </source>
</evidence>
<dbReference type="InterPro" id="IPR003374">
    <property type="entry name" value="ApbE-like_sf"/>
</dbReference>
<evidence type="ECO:0000256" key="11">
    <source>
        <dbReference type="PIRSR" id="PIRSR006268-2"/>
    </source>
</evidence>
<feature type="binding site" evidence="11">
    <location>
        <position position="282"/>
    </location>
    <ligand>
        <name>Mg(2+)</name>
        <dbReference type="ChEBI" id="CHEBI:18420"/>
    </ligand>
</feature>
<keyword evidence="4 10" id="KW-0808">Transferase</keyword>
<dbReference type="Pfam" id="PF02424">
    <property type="entry name" value="ApbE"/>
    <property type="match status" value="1"/>
</dbReference>
<organism evidence="13 14">
    <name type="scientific">Dialister invisus</name>
    <dbReference type="NCBI Taxonomy" id="218538"/>
    <lineage>
        <taxon>Bacteria</taxon>
        <taxon>Bacillati</taxon>
        <taxon>Bacillota</taxon>
        <taxon>Negativicutes</taxon>
        <taxon>Veillonellales</taxon>
        <taxon>Veillonellaceae</taxon>
        <taxon>Dialister</taxon>
    </lineage>
</organism>
<keyword evidence="6 10" id="KW-0274">FAD</keyword>
<evidence type="ECO:0000256" key="3">
    <source>
        <dbReference type="ARBA" id="ARBA00022630"/>
    </source>
</evidence>
<sequence length="334" mass="36900">MKKFLFFLIFPFILAACAPFQDNTPESHSFFAMGTYMKITAYGKNSETVFLHAEKEIRRLDTLLSAENPDSEISRLSKEGKLIPSEDTARLISLAESWNRSTGGTFDISLAPISKLWGFPHGPYHVPAETERGEALDKTGMKYISCNKETGEYFLKSGCSLDLGGMAKGTAAEKAADILKAAGIKNALLDLGGNIKVIGTKPGGRPWHIALRHPDDTDKTAGTLSISDTSIVTSGDYERYFMAKGRRYHHIFDPHTGAPVQNGLRAVTVICKDSEKADILSTALFVMGEKKAALFWKEHRGEFQMILFRNDNTLMITPDLQKIFTSELPVVLIS</sequence>
<comment type="subcellular location">
    <subcellularLocation>
        <location evidence="12">Cell inner membrane</location>
        <topology evidence="12">Lipid-anchor</topology>
        <orientation evidence="12">Periplasmic side</orientation>
    </subcellularLocation>
</comment>
<proteinExistence type="inferred from homology"/>
<dbReference type="GO" id="GO:0005886">
    <property type="term" value="C:plasma membrane"/>
    <property type="evidence" value="ECO:0007669"/>
    <property type="project" value="UniProtKB-SubCell"/>
</dbReference>
<dbReference type="AlphaFoldDB" id="A0A930B5S0"/>
<evidence type="ECO:0000256" key="4">
    <source>
        <dbReference type="ARBA" id="ARBA00022679"/>
    </source>
</evidence>
<gene>
    <name evidence="13" type="ORF">HXL70_05260</name>
</gene>
<comment type="caution">
    <text evidence="13">The sequence shown here is derived from an EMBL/GenBank/DDBJ whole genome shotgun (WGS) entry which is preliminary data.</text>
</comment>
<comment type="cofactor">
    <cofactor evidence="11">
        <name>Mg(2+)</name>
        <dbReference type="ChEBI" id="CHEBI:18420"/>
    </cofactor>
    <cofactor evidence="11">
        <name>Mn(2+)</name>
        <dbReference type="ChEBI" id="CHEBI:29035"/>
    </cofactor>
    <text evidence="11">Magnesium. Can also use manganese.</text>
</comment>
<evidence type="ECO:0000256" key="8">
    <source>
        <dbReference type="ARBA" id="ARBA00031306"/>
    </source>
</evidence>
<evidence type="ECO:0000256" key="2">
    <source>
        <dbReference type="ARBA" id="ARBA00016337"/>
    </source>
</evidence>